<feature type="domain" description="ABC transmembrane type-1" evidence="9">
    <location>
        <begin position="55"/>
        <end position="253"/>
    </location>
</feature>
<gene>
    <name evidence="10" type="ORF">SMC5_06120</name>
</gene>
<feature type="transmembrane region" description="Helical" evidence="8">
    <location>
        <begin position="388"/>
        <end position="410"/>
    </location>
</feature>
<dbReference type="Proteomes" id="UP000266489">
    <property type="component" value="Unassembled WGS sequence"/>
</dbReference>
<keyword evidence="7 8" id="KW-0472">Membrane</keyword>
<feature type="domain" description="ABC transmembrane type-1" evidence="9">
    <location>
        <begin position="319"/>
        <end position="507"/>
    </location>
</feature>
<dbReference type="OrthoDB" id="27542at2"/>
<organism evidence="10 11">
    <name type="scientific">Candidatus Cryosericum odellii</name>
    <dbReference type="NCBI Taxonomy" id="2290917"/>
    <lineage>
        <taxon>Bacteria</taxon>
        <taxon>Pseudomonadati</taxon>
        <taxon>Caldisericota/Cryosericota group</taxon>
        <taxon>Candidatus Cryosericota</taxon>
        <taxon>Candidatus Cryosericia</taxon>
        <taxon>Candidatus Cryosericales</taxon>
        <taxon>Candidatus Cryosericaceae</taxon>
        <taxon>Candidatus Cryosericum</taxon>
    </lineage>
</organism>
<evidence type="ECO:0000256" key="5">
    <source>
        <dbReference type="ARBA" id="ARBA00022692"/>
    </source>
</evidence>
<dbReference type="GO" id="GO:0055085">
    <property type="term" value="P:transmembrane transport"/>
    <property type="evidence" value="ECO:0007669"/>
    <property type="project" value="InterPro"/>
</dbReference>
<keyword evidence="2" id="KW-0813">Transport</keyword>
<comment type="caution">
    <text evidence="10">The sequence shown here is derived from an EMBL/GenBank/DDBJ whole genome shotgun (WGS) entry which is preliminary data.</text>
</comment>
<feature type="transmembrane region" description="Helical" evidence="8">
    <location>
        <begin position="232"/>
        <end position="251"/>
    </location>
</feature>
<evidence type="ECO:0000256" key="2">
    <source>
        <dbReference type="ARBA" id="ARBA00022448"/>
    </source>
</evidence>
<dbReference type="PANTHER" id="PTHR43357">
    <property type="entry name" value="INNER MEMBRANE ABC TRANSPORTER PERMEASE PROTEIN YDCV"/>
    <property type="match status" value="1"/>
</dbReference>
<accession>A0A398D6H9</accession>
<feature type="transmembrane region" description="Helical" evidence="8">
    <location>
        <begin position="52"/>
        <end position="80"/>
    </location>
</feature>
<feature type="transmembrane region" description="Helical" evidence="8">
    <location>
        <begin position="321"/>
        <end position="344"/>
    </location>
</feature>
<feature type="transmembrane region" description="Helical" evidence="8">
    <location>
        <begin position="356"/>
        <end position="376"/>
    </location>
</feature>
<dbReference type="PROSITE" id="PS50928">
    <property type="entry name" value="ABC_TM1"/>
    <property type="match status" value="2"/>
</dbReference>
<keyword evidence="4" id="KW-0997">Cell inner membrane</keyword>
<feature type="transmembrane region" description="Helical" evidence="8">
    <location>
        <begin position="280"/>
        <end position="301"/>
    </location>
</feature>
<keyword evidence="6 8" id="KW-1133">Transmembrane helix</keyword>
<keyword evidence="5 8" id="KW-0812">Transmembrane</keyword>
<evidence type="ECO:0000256" key="8">
    <source>
        <dbReference type="SAM" id="Phobius"/>
    </source>
</evidence>
<feature type="transmembrane region" description="Helical" evidence="8">
    <location>
        <begin position="176"/>
        <end position="199"/>
    </location>
</feature>
<dbReference type="GO" id="GO:0005886">
    <property type="term" value="C:plasma membrane"/>
    <property type="evidence" value="ECO:0007669"/>
    <property type="project" value="UniProtKB-SubCell"/>
</dbReference>
<sequence>MATSNRWWRLSGTVAALAVFGLPLVALGMDAIRSLLVNPSLARLAIPSERALVLLARSCALAGATAVLCLVAGTAASLALPPASGRMGWLRTALFVPMVIPPYVHALAWMRAAEWLRRVVAVTGIRLPAFQGFGAALWVQAMVYLPLATGVALAAWSMIDPQLVDAALMRGSQDRALWRVVLPLGGPVLLSGTLLVFVLCMGDLSIPSLFSVNTYALELYARFSATGRISDVTLLAVPQVLVCLAALIPAIRSISAAVSAPATMEGVTHSVWRPSRWTRGLCVCAVCLLSLDVAGLCVSLMSGLHGATWIAVVDAAPSAWVSVRLVFFACTLSMILAILVGPLVSNRSRLGQSLCALILIPLALPGPVAGTGALLANGIVHSAWTAQVAPALLMAFRFAPFACLMIGARLARADVDVMEAGRVFERRRGDWALRVWLPMLLPVLTAALLLVALLVVGEVGGTLMVMPPGQQPLAITIYNYLHYGASGTVSALCLALFAVVLLLTIPGFLSWRSAWRSA</sequence>
<dbReference type="AlphaFoldDB" id="A0A398D6H9"/>
<feature type="transmembrane region" description="Helical" evidence="8">
    <location>
        <begin position="92"/>
        <end position="112"/>
    </location>
</feature>
<evidence type="ECO:0000256" key="4">
    <source>
        <dbReference type="ARBA" id="ARBA00022519"/>
    </source>
</evidence>
<keyword evidence="3" id="KW-1003">Cell membrane</keyword>
<dbReference type="SUPFAM" id="SSF161098">
    <property type="entry name" value="MetI-like"/>
    <property type="match status" value="2"/>
</dbReference>
<reference evidence="10 11" key="1">
    <citation type="submission" date="2018-09" db="EMBL/GenBank/DDBJ databases">
        <title>Discovery and Ecogenomic Context for Candidatus Cryosericales, a Global Caldiserica Order Active in Thawing Permafrost.</title>
        <authorList>
            <person name="Martinez M.A."/>
            <person name="Woodcroft B.J."/>
            <person name="Ignacio Espinoza J.C."/>
            <person name="Zayed A."/>
            <person name="Singleton C.M."/>
            <person name="Boyd J."/>
            <person name="Li Y.-F."/>
            <person name="Purvine S."/>
            <person name="Maughan H."/>
            <person name="Hodgkins S.B."/>
            <person name="Anderson D."/>
            <person name="Sederholm M."/>
            <person name="Temperton B."/>
            <person name="Saleska S.R."/>
            <person name="Tyson G.W."/>
            <person name="Rich V.I."/>
        </authorList>
    </citation>
    <scope>NUCLEOTIDE SEQUENCE [LARGE SCALE GENOMIC DNA]</scope>
    <source>
        <strain evidence="10 11">SMC5</strain>
    </source>
</reference>
<evidence type="ECO:0000256" key="7">
    <source>
        <dbReference type="ARBA" id="ARBA00023136"/>
    </source>
</evidence>
<evidence type="ECO:0000259" key="9">
    <source>
        <dbReference type="PROSITE" id="PS50928"/>
    </source>
</evidence>
<dbReference type="EMBL" id="QXIU01000147">
    <property type="protein sequence ID" value="RIE10343.1"/>
    <property type="molecule type" value="Genomic_DNA"/>
</dbReference>
<evidence type="ECO:0000256" key="1">
    <source>
        <dbReference type="ARBA" id="ARBA00004429"/>
    </source>
</evidence>
<name>A0A398D6H9_9BACT</name>
<feature type="transmembrane region" description="Helical" evidence="8">
    <location>
        <begin position="132"/>
        <end position="156"/>
    </location>
</feature>
<evidence type="ECO:0000313" key="11">
    <source>
        <dbReference type="Proteomes" id="UP000266489"/>
    </source>
</evidence>
<dbReference type="Gene3D" id="1.10.3720.10">
    <property type="entry name" value="MetI-like"/>
    <property type="match status" value="2"/>
</dbReference>
<dbReference type="PANTHER" id="PTHR43357:SF3">
    <property type="entry name" value="FE(3+)-TRANSPORT SYSTEM PERMEASE PROTEIN FBPB 2"/>
    <property type="match status" value="1"/>
</dbReference>
<evidence type="ECO:0000256" key="3">
    <source>
        <dbReference type="ARBA" id="ARBA00022475"/>
    </source>
</evidence>
<dbReference type="InterPro" id="IPR035906">
    <property type="entry name" value="MetI-like_sf"/>
</dbReference>
<feature type="transmembrane region" description="Helical" evidence="8">
    <location>
        <begin position="489"/>
        <end position="511"/>
    </location>
</feature>
<feature type="transmembrane region" description="Helical" evidence="8">
    <location>
        <begin position="431"/>
        <end position="456"/>
    </location>
</feature>
<comment type="subcellular location">
    <subcellularLocation>
        <location evidence="1">Cell inner membrane</location>
        <topology evidence="1">Multi-pass membrane protein</topology>
    </subcellularLocation>
</comment>
<evidence type="ECO:0000313" key="10">
    <source>
        <dbReference type="EMBL" id="RIE10343.1"/>
    </source>
</evidence>
<dbReference type="InterPro" id="IPR000515">
    <property type="entry name" value="MetI-like"/>
</dbReference>
<proteinExistence type="predicted"/>
<evidence type="ECO:0000256" key="6">
    <source>
        <dbReference type="ARBA" id="ARBA00022989"/>
    </source>
</evidence>
<protein>
    <submittedName>
        <fullName evidence="10">Iron ABC transporter permease</fullName>
    </submittedName>
</protein>
<dbReference type="RefSeq" id="WP_119089913.1">
    <property type="nucleotide sequence ID" value="NZ_QXIU01000147.1"/>
</dbReference>